<dbReference type="GO" id="GO:0000976">
    <property type="term" value="F:transcription cis-regulatory region binding"/>
    <property type="evidence" value="ECO:0007669"/>
    <property type="project" value="TreeGrafter"/>
</dbReference>
<protein>
    <recommendedName>
        <fullName evidence="9">Myb/SANT-like DNA-binding domain-containing protein</fullName>
    </recommendedName>
</protein>
<evidence type="ECO:0000256" key="4">
    <source>
        <dbReference type="ARBA" id="ARBA00023125"/>
    </source>
</evidence>
<dbReference type="Proteomes" id="UP001085076">
    <property type="component" value="Miscellaneous, Linkage group lg01"/>
</dbReference>
<feature type="domain" description="Myb/SANT-like DNA-binding" evidence="9">
    <location>
        <begin position="19"/>
        <end position="112"/>
    </location>
</feature>
<evidence type="ECO:0000256" key="8">
    <source>
        <dbReference type="SAM" id="MobiDB-lite"/>
    </source>
</evidence>
<dbReference type="FunFam" id="1.10.10.60:FF:000104">
    <property type="entry name" value="trihelix transcription factor ASIL2"/>
    <property type="match status" value="1"/>
</dbReference>
<feature type="region of interest" description="Disordered" evidence="8">
    <location>
        <begin position="189"/>
        <end position="231"/>
    </location>
</feature>
<evidence type="ECO:0000313" key="11">
    <source>
        <dbReference type="Proteomes" id="UP001085076"/>
    </source>
</evidence>
<reference evidence="10" key="1">
    <citation type="submission" date="2021-03" db="EMBL/GenBank/DDBJ databases">
        <authorList>
            <person name="Li Z."/>
            <person name="Yang C."/>
        </authorList>
    </citation>
    <scope>NUCLEOTIDE SEQUENCE</scope>
    <source>
        <strain evidence="10">Dzin_1.0</strain>
        <tissue evidence="10">Leaf</tissue>
    </source>
</reference>
<dbReference type="OrthoDB" id="2019351at2759"/>
<gene>
    <name evidence="10" type="ORF">J5N97_004378</name>
</gene>
<sequence>MEAEGRPRPPNPAMPYREDCWSEGATETLIDAWGGRYLELNRGNLRQKDWQEVADSVNSRPGAARRAPRTDVQCKNRIDTLKKKYKAERARVSNSGGALGSQWPFFSRLDDLIGSTTPVKIPLLLPPPPSPPMALPLPSHRKGLPLPVAAAAAAAAASLSRDKRPAPVPIAMDDSLFRRSFMAAAAAKEEVEESDESGSSRSSRSSKGRYGRGWKRRRVEGEGEGEGDGDGIRELAKAIEMFADMYERVEEAKQRQMIEMEKKRMEFAKGLEVQRMKMFVDCQIQIEKIKRSNRADPGSYP</sequence>
<feature type="compositionally biased region" description="Basic residues" evidence="8">
    <location>
        <begin position="204"/>
        <end position="218"/>
    </location>
</feature>
<dbReference type="InterPro" id="IPR044823">
    <property type="entry name" value="ASIL1/2-like"/>
</dbReference>
<evidence type="ECO:0000256" key="2">
    <source>
        <dbReference type="ARBA" id="ARBA00023015"/>
    </source>
</evidence>
<evidence type="ECO:0000256" key="5">
    <source>
        <dbReference type="ARBA" id="ARBA00023163"/>
    </source>
</evidence>
<comment type="subcellular location">
    <subcellularLocation>
        <location evidence="1">Nucleus</location>
    </subcellularLocation>
</comment>
<keyword evidence="4" id="KW-0238">DNA-binding</keyword>
<organism evidence="10 11">
    <name type="scientific">Dioscorea zingiberensis</name>
    <dbReference type="NCBI Taxonomy" id="325984"/>
    <lineage>
        <taxon>Eukaryota</taxon>
        <taxon>Viridiplantae</taxon>
        <taxon>Streptophyta</taxon>
        <taxon>Embryophyta</taxon>
        <taxon>Tracheophyta</taxon>
        <taxon>Spermatophyta</taxon>
        <taxon>Magnoliopsida</taxon>
        <taxon>Liliopsida</taxon>
        <taxon>Dioscoreales</taxon>
        <taxon>Dioscoreaceae</taxon>
        <taxon>Dioscorea</taxon>
    </lineage>
</organism>
<dbReference type="GO" id="GO:0005634">
    <property type="term" value="C:nucleus"/>
    <property type="evidence" value="ECO:0007669"/>
    <property type="project" value="UniProtKB-SubCell"/>
</dbReference>
<evidence type="ECO:0000256" key="7">
    <source>
        <dbReference type="SAM" id="Coils"/>
    </source>
</evidence>
<proteinExistence type="predicted"/>
<keyword evidence="11" id="KW-1185">Reference proteome</keyword>
<dbReference type="InterPro" id="IPR044822">
    <property type="entry name" value="Myb_DNA-bind_4"/>
</dbReference>
<evidence type="ECO:0000259" key="9">
    <source>
        <dbReference type="Pfam" id="PF13837"/>
    </source>
</evidence>
<keyword evidence="6" id="KW-0539">Nucleus</keyword>
<name>A0A9D5D7X4_9LILI</name>
<feature type="coiled-coil region" evidence="7">
    <location>
        <begin position="235"/>
        <end position="266"/>
    </location>
</feature>
<keyword evidence="2" id="KW-0805">Transcription regulation</keyword>
<dbReference type="AlphaFoldDB" id="A0A9D5D7X4"/>
<reference evidence="10" key="2">
    <citation type="journal article" date="2022" name="Hortic Res">
        <title>The genome of Dioscorea zingiberensis sheds light on the biosynthesis, origin and evolution of the medicinally important diosgenin saponins.</title>
        <authorList>
            <person name="Li Y."/>
            <person name="Tan C."/>
            <person name="Li Z."/>
            <person name="Guo J."/>
            <person name="Li S."/>
            <person name="Chen X."/>
            <person name="Wang C."/>
            <person name="Dai X."/>
            <person name="Yang H."/>
            <person name="Song W."/>
            <person name="Hou L."/>
            <person name="Xu J."/>
            <person name="Tong Z."/>
            <person name="Xu A."/>
            <person name="Yuan X."/>
            <person name="Wang W."/>
            <person name="Yang Q."/>
            <person name="Chen L."/>
            <person name="Sun Z."/>
            <person name="Wang K."/>
            <person name="Pan B."/>
            <person name="Chen J."/>
            <person name="Bao Y."/>
            <person name="Liu F."/>
            <person name="Qi X."/>
            <person name="Gang D.R."/>
            <person name="Wen J."/>
            <person name="Li J."/>
        </authorList>
    </citation>
    <scope>NUCLEOTIDE SEQUENCE</scope>
    <source>
        <strain evidence="10">Dzin_1.0</strain>
    </source>
</reference>
<dbReference type="Pfam" id="PF13837">
    <property type="entry name" value="Myb_DNA-bind_4"/>
    <property type="match status" value="1"/>
</dbReference>
<comment type="caution">
    <text evidence="10">The sequence shown here is derived from an EMBL/GenBank/DDBJ whole genome shotgun (WGS) entry which is preliminary data.</text>
</comment>
<evidence type="ECO:0000256" key="1">
    <source>
        <dbReference type="ARBA" id="ARBA00004123"/>
    </source>
</evidence>
<evidence type="ECO:0000313" key="10">
    <source>
        <dbReference type="EMBL" id="KAJ0986022.1"/>
    </source>
</evidence>
<dbReference type="PANTHER" id="PTHR31307:SF16">
    <property type="entry name" value="OS05G0560600 PROTEIN"/>
    <property type="match status" value="1"/>
</dbReference>
<dbReference type="PANTHER" id="PTHR31307">
    <property type="entry name" value="TRIHELIX TRANSCRIPTION FACTOR ASIL2"/>
    <property type="match status" value="1"/>
</dbReference>
<dbReference type="EMBL" id="JAGGNH010000001">
    <property type="protein sequence ID" value="KAJ0986022.1"/>
    <property type="molecule type" value="Genomic_DNA"/>
</dbReference>
<evidence type="ECO:0000256" key="6">
    <source>
        <dbReference type="ARBA" id="ARBA00023242"/>
    </source>
</evidence>
<dbReference type="Gene3D" id="1.10.10.60">
    <property type="entry name" value="Homeodomain-like"/>
    <property type="match status" value="1"/>
</dbReference>
<evidence type="ECO:0000256" key="3">
    <source>
        <dbReference type="ARBA" id="ARBA00023054"/>
    </source>
</evidence>
<keyword evidence="5" id="KW-0804">Transcription</keyword>
<keyword evidence="3 7" id="KW-0175">Coiled coil</keyword>
<accession>A0A9D5D7X4</accession>